<dbReference type="KEGG" id="sapo:SAPIO_CDS8742"/>
<evidence type="ECO:0000313" key="5">
    <source>
        <dbReference type="Proteomes" id="UP000028545"/>
    </source>
</evidence>
<dbReference type="Gene3D" id="1.25.10.10">
    <property type="entry name" value="Leucine-rich Repeat Variant"/>
    <property type="match status" value="2"/>
</dbReference>
<feature type="region of interest" description="Disordered" evidence="2">
    <location>
        <begin position="1"/>
        <end position="194"/>
    </location>
</feature>
<accession>A0A084FYT6</accession>
<dbReference type="InterPro" id="IPR039874">
    <property type="entry name" value="WAPL"/>
</dbReference>
<feature type="compositionally biased region" description="Polar residues" evidence="2">
    <location>
        <begin position="293"/>
        <end position="303"/>
    </location>
</feature>
<keyword evidence="5" id="KW-1185">Reference proteome</keyword>
<protein>
    <recommendedName>
        <fullName evidence="3">Wings apart-like protein C-terminal domain-containing protein</fullName>
    </recommendedName>
</protein>
<feature type="compositionally biased region" description="Polar residues" evidence="2">
    <location>
        <begin position="143"/>
        <end position="155"/>
    </location>
</feature>
<feature type="compositionally biased region" description="Polar residues" evidence="2">
    <location>
        <begin position="242"/>
        <end position="251"/>
    </location>
</feature>
<dbReference type="AlphaFoldDB" id="A0A084FYT6"/>
<dbReference type="OMA" id="NNKPKAC"/>
<gene>
    <name evidence="4" type="ORF">SAPIO_CDS8742</name>
</gene>
<feature type="compositionally biased region" description="Polar residues" evidence="2">
    <location>
        <begin position="13"/>
        <end position="22"/>
    </location>
</feature>
<dbReference type="InterPro" id="IPR011989">
    <property type="entry name" value="ARM-like"/>
</dbReference>
<feature type="region of interest" description="Disordered" evidence="2">
    <location>
        <begin position="228"/>
        <end position="304"/>
    </location>
</feature>
<evidence type="ECO:0000256" key="2">
    <source>
        <dbReference type="SAM" id="MobiDB-lite"/>
    </source>
</evidence>
<evidence type="ECO:0000313" key="4">
    <source>
        <dbReference type="EMBL" id="KEZ40248.1"/>
    </source>
</evidence>
<dbReference type="HOGENOM" id="CLU_011973_1_0_1"/>
<dbReference type="InterPro" id="IPR022771">
    <property type="entry name" value="WAPL_C"/>
</dbReference>
<dbReference type="Pfam" id="PF07814">
    <property type="entry name" value="WAPL"/>
    <property type="match status" value="1"/>
</dbReference>
<feature type="compositionally biased region" description="Basic and acidic residues" evidence="2">
    <location>
        <begin position="30"/>
        <end position="45"/>
    </location>
</feature>
<comment type="similarity">
    <text evidence="1">Belongs to the WAPL family.</text>
</comment>
<dbReference type="PANTHER" id="PTHR22100">
    <property type="entry name" value="WINGS APART-LIKE PROTEIN HOMOLOG"/>
    <property type="match status" value="1"/>
</dbReference>
<evidence type="ECO:0000256" key="1">
    <source>
        <dbReference type="ARBA" id="ARBA00006854"/>
    </source>
</evidence>
<dbReference type="RefSeq" id="XP_016640047.1">
    <property type="nucleotide sequence ID" value="XM_016790316.1"/>
</dbReference>
<dbReference type="GeneID" id="27727814"/>
<dbReference type="Proteomes" id="UP000028545">
    <property type="component" value="Unassembled WGS sequence"/>
</dbReference>
<dbReference type="OrthoDB" id="78088at2759"/>
<dbReference type="EMBL" id="JOWA01000125">
    <property type="protein sequence ID" value="KEZ40248.1"/>
    <property type="molecule type" value="Genomic_DNA"/>
</dbReference>
<proteinExistence type="inferred from homology"/>
<reference evidence="4 5" key="1">
    <citation type="journal article" date="2014" name="Genome Announc.">
        <title>Draft genome sequence of the pathogenic fungus Scedosporium apiospermum.</title>
        <authorList>
            <person name="Vandeputte P."/>
            <person name="Ghamrawi S."/>
            <person name="Rechenmann M."/>
            <person name="Iltis A."/>
            <person name="Giraud S."/>
            <person name="Fleury M."/>
            <person name="Thornton C."/>
            <person name="Delhaes L."/>
            <person name="Meyer W."/>
            <person name="Papon N."/>
            <person name="Bouchara J.P."/>
        </authorList>
    </citation>
    <scope>NUCLEOTIDE SEQUENCE [LARGE SCALE GENOMIC DNA]</scope>
    <source>
        <strain evidence="4 5">IHEM 14462</strain>
    </source>
</reference>
<dbReference type="PANTHER" id="PTHR22100:SF13">
    <property type="entry name" value="WINGS APART-LIKE PROTEIN HOMOLOG"/>
    <property type="match status" value="1"/>
</dbReference>
<feature type="compositionally biased region" description="Polar residues" evidence="2">
    <location>
        <begin position="51"/>
        <end position="63"/>
    </location>
</feature>
<feature type="domain" description="Wings apart-like protein C-terminal" evidence="3">
    <location>
        <begin position="338"/>
        <end position="677"/>
    </location>
</feature>
<name>A0A084FYT6_PSEDA</name>
<sequence length="802" mass="87924">MSSSTMGLDDQSKTYQRQNPASKRSYLDAFGHKRPDSSTINDHHSRLQGRAQGTLSPSTTPLQPSLKAEKRKQSRTRGAVEGGNESNGVHHGPDLDLYDLTSLDGGDTARPQVSSSPKLRSPRARPRAPVIKTKPENEAKTRNVPSSPEPQTTTNRKPKLARTVYGAATRLKHNRERDLTGKHQPSASRSSSSAIALDEPLAHRLSLVPRASSGSTRRERLIDNLAHQGVADSQDAFDPQDSRSPSRSHAASNPEHATANATAPRHDRMTKVSTTVKFTYGSRRSMLRETSSEDQIQPRTSSPVPMALTLPKENDLFSLDAQFLSDHSDDDTSHKGAVQSIHELRQAGANNRFADAIDDLLDRVGLPQNESPSLRRGALLDLAVKLHQKPFLLQFRDHGAPRTLFNELHKERDMVNAFALISSLLTLLLGNAPLPSYKSLQEEGICPLLERMLHHNEDICVIAGQQRLSVPRKNQPALSTLRAAVGGLSVWDSPPKLISPRTLALKFMHLACQSPEGTDCIKTSEDITEVLFSLLKAYLRSNRLKNDASVRGRDYLMVVSILEGLSVTTSTSEVAVQWTQEYLHTISTALDTALACAVADFGPSENSVLKLAMNATNNNPSAAVIWQDRKHLQNLTKASTTYFRLVKDGVAKGSWNGEFYNRLLLILGVMINVCEHISSSHSLLEGDSLDDLISTFLENSSSTKEADSVEKSQLNVIVGYIAIVLGYLCLSLPIRRRFESMNSPNGVVCLVGAIKEFISFYQSIDHKKDSSGQVTRLQGLADALQEEGTDLVAAVSIPYSEG</sequence>
<dbReference type="VEuPathDB" id="FungiDB:SAPIO_CDS8742"/>
<comment type="caution">
    <text evidence="4">The sequence shown here is derived from an EMBL/GenBank/DDBJ whole genome shotgun (WGS) entry which is preliminary data.</text>
</comment>
<organism evidence="4 5">
    <name type="scientific">Pseudallescheria apiosperma</name>
    <name type="common">Scedosporium apiospermum</name>
    <dbReference type="NCBI Taxonomy" id="563466"/>
    <lineage>
        <taxon>Eukaryota</taxon>
        <taxon>Fungi</taxon>
        <taxon>Dikarya</taxon>
        <taxon>Ascomycota</taxon>
        <taxon>Pezizomycotina</taxon>
        <taxon>Sordariomycetes</taxon>
        <taxon>Hypocreomycetidae</taxon>
        <taxon>Microascales</taxon>
        <taxon>Microascaceae</taxon>
        <taxon>Scedosporium</taxon>
    </lineage>
</organism>
<evidence type="ECO:0000259" key="3">
    <source>
        <dbReference type="Pfam" id="PF07814"/>
    </source>
</evidence>